<evidence type="ECO:0000256" key="1">
    <source>
        <dbReference type="SAM" id="Phobius"/>
    </source>
</evidence>
<feature type="transmembrane region" description="Helical" evidence="1">
    <location>
        <begin position="181"/>
        <end position="202"/>
    </location>
</feature>
<reference evidence="2 3" key="1">
    <citation type="submission" date="2018-06" db="EMBL/GenBank/DDBJ databases">
        <title>Genomic Encyclopedia of Archaeal and Bacterial Type Strains, Phase II (KMG-II): from individual species to whole genera.</title>
        <authorList>
            <person name="Goeker M."/>
        </authorList>
    </citation>
    <scope>NUCLEOTIDE SEQUENCE [LARGE SCALE GENOMIC DNA]</scope>
    <source>
        <strain evidence="2 3">DSM 29821</strain>
    </source>
</reference>
<sequence length="238" mass="27536">MGIYKIGKDGITAIRNKFIRSQAIVFFILVLMFGYFYLYDDRFKDAYSLYVFPVILLLYFAWSSYRRIKVAVDIYNSLEIEVNDLHIIRRQKGSPDLTLSVFEISRMSRVRNGIIIRGESAGAIMQIPSALDNYDELEEQLEKIRPFDESDIKAFHEKFWYVGLLLMLGGFFGLNTSTNPFVLILSGIALLLFLHVFVKAVYRNRIFSDARRVTANWILYVISLVLIALVVLKVIGYI</sequence>
<accession>A0A327W9D8</accession>
<keyword evidence="3" id="KW-1185">Reference proteome</keyword>
<keyword evidence="1" id="KW-0812">Transmembrane</keyword>
<gene>
    <name evidence="2" type="ORF">CLV59_102558</name>
</gene>
<evidence type="ECO:0000313" key="2">
    <source>
        <dbReference type="EMBL" id="RAJ85852.1"/>
    </source>
</evidence>
<dbReference type="RefSeq" id="WP_111591481.1">
    <property type="nucleotide sequence ID" value="NZ_QLMA01000002.1"/>
</dbReference>
<protein>
    <submittedName>
        <fullName evidence="2">Uncharacterized protein</fullName>
    </submittedName>
</protein>
<keyword evidence="1" id="KW-0472">Membrane</keyword>
<feature type="transmembrane region" description="Helical" evidence="1">
    <location>
        <begin position="45"/>
        <end position="62"/>
    </location>
</feature>
<name>A0A327W9D8_9BACT</name>
<organism evidence="2 3">
    <name type="scientific">Chitinophaga dinghuensis</name>
    <dbReference type="NCBI Taxonomy" id="1539050"/>
    <lineage>
        <taxon>Bacteria</taxon>
        <taxon>Pseudomonadati</taxon>
        <taxon>Bacteroidota</taxon>
        <taxon>Chitinophagia</taxon>
        <taxon>Chitinophagales</taxon>
        <taxon>Chitinophagaceae</taxon>
        <taxon>Chitinophaga</taxon>
    </lineage>
</organism>
<dbReference type="EMBL" id="QLMA01000002">
    <property type="protein sequence ID" value="RAJ85852.1"/>
    <property type="molecule type" value="Genomic_DNA"/>
</dbReference>
<feature type="transmembrane region" description="Helical" evidence="1">
    <location>
        <begin position="214"/>
        <end position="235"/>
    </location>
</feature>
<comment type="caution">
    <text evidence="2">The sequence shown here is derived from an EMBL/GenBank/DDBJ whole genome shotgun (WGS) entry which is preliminary data.</text>
</comment>
<dbReference type="Proteomes" id="UP000249819">
    <property type="component" value="Unassembled WGS sequence"/>
</dbReference>
<dbReference type="AlphaFoldDB" id="A0A327W9D8"/>
<dbReference type="OrthoDB" id="1355414at2"/>
<proteinExistence type="predicted"/>
<keyword evidence="1" id="KW-1133">Transmembrane helix</keyword>
<feature type="transmembrane region" description="Helical" evidence="1">
    <location>
        <begin position="21"/>
        <end position="39"/>
    </location>
</feature>
<feature type="transmembrane region" description="Helical" evidence="1">
    <location>
        <begin position="159"/>
        <end position="175"/>
    </location>
</feature>
<evidence type="ECO:0000313" key="3">
    <source>
        <dbReference type="Proteomes" id="UP000249819"/>
    </source>
</evidence>